<evidence type="ECO:0000256" key="4">
    <source>
        <dbReference type="ARBA" id="ARBA00022729"/>
    </source>
</evidence>
<keyword evidence="10" id="KW-0325">Glycoprotein</keyword>
<evidence type="ECO:0000256" key="5">
    <source>
        <dbReference type="ARBA" id="ARBA00022737"/>
    </source>
</evidence>
<comment type="similarity">
    <text evidence="2">Belongs to the immunoglobulin superfamily. ICAM family.</text>
</comment>
<dbReference type="STRING" id="8010.ENSELUP00000024902"/>
<dbReference type="GeneTree" id="ENSGT00940000159005"/>
<keyword evidence="11" id="KW-0393">Immunoglobulin domain</keyword>
<feature type="domain" description="Ig-like" evidence="14">
    <location>
        <begin position="593"/>
        <end position="664"/>
    </location>
</feature>
<dbReference type="Pfam" id="PF07679">
    <property type="entry name" value="I-set"/>
    <property type="match status" value="2"/>
</dbReference>
<keyword evidence="4" id="KW-0732">Signal</keyword>
<evidence type="ECO:0000256" key="8">
    <source>
        <dbReference type="ARBA" id="ARBA00023136"/>
    </source>
</evidence>
<sequence>MVEGTEYRLQCDIQNVAPLQNLVVKWYKGNEPLLNVTYSNSTKTPVDVSPTLTITPSSDDDGAQYRCEAELDLGPEGPQPPPTVSSEPLDVTVHFMPRNILELRDTEVDVGSSTPLKCNSNGNPPPEYSWTFYRAPNVKVENNDTLIIEDATGANIGYYTCFARNTLGMVSAIARISVRGADPVCPLQLSADRMVIKYEDPVSVLCSTTTSAETLYWTIDSQKINDNTWSVNRLLKWDISPYCNATFPGIGSCRKPLHITVYKTPDNMSISLLNHSGPMVEGTEYRLQCDIQNVAPLQNLVVKWYKGNEFLLNVTYSNSTKTPVDVSPTLIITPSRDDDGAQYRCEAELVLGPEGPQPPPTVSSKYQIYVEIRPQHQPTPGSRNIVQPTAKPKGHNDLLELNPPSVVVKYGDPVSVNCSTSCTDCEGMGWEVTQGGTAFQLNATIVTWFVDNLEDWTIKPMCYITTSTNQVTKTLPVILYKTPDKMSISLLDHSGPMVEGTEYRLQCDIQNVAPVQNLTVKWYKGNESLLNVTYSNSTKTPVDVSPTLTITPRSDDDGAQYRCEAELDLGPEGPQRPPTVSSEPLNVTVYYKPHINASQLPKRIPVFQGYPEELVCEAKGNPKPRIQWFYDPTKLVRDAGGNLTVYEAGLYNCTATNNVETSFVVVEVILKEDYLPLIAGFVAIMVVVISVIFIFIYSIYYKNTKMGRYSLKDAKLSSTPNGNVAQNGGRNIPLPMTRLSQPNIIF</sequence>
<protein>
    <recommendedName>
        <fullName evidence="14">Ig-like domain-containing protein</fullName>
    </recommendedName>
</protein>
<evidence type="ECO:0000256" key="6">
    <source>
        <dbReference type="ARBA" id="ARBA00022889"/>
    </source>
</evidence>
<dbReference type="SMART" id="SM00409">
    <property type="entry name" value="IG"/>
    <property type="match status" value="5"/>
</dbReference>
<dbReference type="Ensembl" id="ENSELUT00000043314.3">
    <property type="protein sequence ID" value="ENSELUP00000024902.3"/>
    <property type="gene ID" value="ENSELUG00000042386.1"/>
</dbReference>
<dbReference type="GO" id="GO:0016020">
    <property type="term" value="C:membrane"/>
    <property type="evidence" value="ECO:0007669"/>
    <property type="project" value="UniProtKB-SubCell"/>
</dbReference>
<accession>A0A3P8Z9I9</accession>
<evidence type="ECO:0000313" key="16">
    <source>
        <dbReference type="Proteomes" id="UP000265140"/>
    </source>
</evidence>
<name>A0A3P8Z9I9_ESOLU</name>
<reference evidence="15" key="4">
    <citation type="submission" date="2025-09" db="UniProtKB">
        <authorList>
            <consortium name="Ensembl"/>
        </authorList>
    </citation>
    <scope>IDENTIFICATION</scope>
</reference>
<dbReference type="PRINTS" id="PR01472">
    <property type="entry name" value="ICAMVCAM1"/>
</dbReference>
<dbReference type="InterPro" id="IPR003598">
    <property type="entry name" value="Ig_sub2"/>
</dbReference>
<evidence type="ECO:0000256" key="10">
    <source>
        <dbReference type="ARBA" id="ARBA00023180"/>
    </source>
</evidence>
<dbReference type="InterPro" id="IPR013768">
    <property type="entry name" value="ICAM_N"/>
</dbReference>
<comment type="subcellular location">
    <subcellularLocation>
        <location evidence="1">Membrane</location>
        <topology evidence="1">Single-pass type I membrane protein</topology>
    </subcellularLocation>
</comment>
<dbReference type="InterPro" id="IPR013783">
    <property type="entry name" value="Ig-like_fold"/>
</dbReference>
<feature type="domain" description="Ig-like" evidence="14">
    <location>
        <begin position="265"/>
        <end position="363"/>
    </location>
</feature>
<evidence type="ECO:0000256" key="12">
    <source>
        <dbReference type="SAM" id="MobiDB-lite"/>
    </source>
</evidence>
<evidence type="ECO:0000256" key="2">
    <source>
        <dbReference type="ARBA" id="ARBA00005925"/>
    </source>
</evidence>
<keyword evidence="3 13" id="KW-0812">Transmembrane</keyword>
<keyword evidence="7 13" id="KW-1133">Transmembrane helix</keyword>
<dbReference type="GO" id="GO:0005178">
    <property type="term" value="F:integrin binding"/>
    <property type="evidence" value="ECO:0007669"/>
    <property type="project" value="InterPro"/>
</dbReference>
<dbReference type="SMART" id="SM00408">
    <property type="entry name" value="IGc2"/>
    <property type="match status" value="5"/>
</dbReference>
<feature type="domain" description="Ig-like" evidence="14">
    <location>
        <begin position="97"/>
        <end position="177"/>
    </location>
</feature>
<dbReference type="Proteomes" id="UP000265140">
    <property type="component" value="Chromosome 11"/>
</dbReference>
<evidence type="ECO:0000256" key="3">
    <source>
        <dbReference type="ARBA" id="ARBA00022692"/>
    </source>
</evidence>
<dbReference type="InterPro" id="IPR007110">
    <property type="entry name" value="Ig-like_dom"/>
</dbReference>
<dbReference type="InterPro" id="IPR036179">
    <property type="entry name" value="Ig-like_dom_sf"/>
</dbReference>
<keyword evidence="8 13" id="KW-0472">Membrane</keyword>
<evidence type="ECO:0000256" key="11">
    <source>
        <dbReference type="ARBA" id="ARBA00023319"/>
    </source>
</evidence>
<keyword evidence="5" id="KW-0677">Repeat</keyword>
<dbReference type="InterPro" id="IPR013098">
    <property type="entry name" value="Ig_I-set"/>
</dbReference>
<dbReference type="GO" id="GO:0098609">
    <property type="term" value="P:cell-cell adhesion"/>
    <property type="evidence" value="ECO:0007669"/>
    <property type="project" value="InterPro"/>
</dbReference>
<feature type="compositionally biased region" description="Polar residues" evidence="12">
    <location>
        <begin position="42"/>
        <end position="57"/>
    </location>
</feature>
<evidence type="ECO:0000313" key="15">
    <source>
        <dbReference type="Ensembl" id="ENSELUP00000024902.3"/>
    </source>
</evidence>
<feature type="region of interest" description="Disordered" evidence="12">
    <location>
        <begin position="42"/>
        <end position="62"/>
    </location>
</feature>
<feature type="domain" description="Ig-like" evidence="14">
    <location>
        <begin position="483"/>
        <end position="581"/>
    </location>
</feature>
<reference evidence="16" key="1">
    <citation type="journal article" date="2014" name="PLoS ONE">
        <title>The genome and linkage map of the northern pike (Esox lucius): conserved synteny revealed between the salmonid sister group and the Neoteleostei.</title>
        <authorList>
            <person name="Rondeau E.B."/>
            <person name="Minkley D.R."/>
            <person name="Leong J.S."/>
            <person name="Messmer A.M."/>
            <person name="Jantzen J.R."/>
            <person name="von Schalburg K.R."/>
            <person name="Lemon C."/>
            <person name="Bird N.H."/>
            <person name="Koop B.F."/>
        </authorList>
    </citation>
    <scope>NUCLEOTIDE SEQUENCE</scope>
</reference>
<reference evidence="15" key="2">
    <citation type="submission" date="2020-02" db="EMBL/GenBank/DDBJ databases">
        <title>Esox lucius (northern pike) genome, fEsoLuc1, primary haplotype.</title>
        <authorList>
            <person name="Myers G."/>
            <person name="Karagic N."/>
            <person name="Meyer A."/>
            <person name="Pippel M."/>
            <person name="Reichard M."/>
            <person name="Winkler S."/>
            <person name="Tracey A."/>
            <person name="Sims Y."/>
            <person name="Howe K."/>
            <person name="Rhie A."/>
            <person name="Formenti G."/>
            <person name="Durbin R."/>
            <person name="Fedrigo O."/>
            <person name="Jarvis E.D."/>
        </authorList>
    </citation>
    <scope>NUCLEOTIDE SEQUENCE [LARGE SCALE GENOMIC DNA]</scope>
</reference>
<dbReference type="AlphaFoldDB" id="A0A3P8Z9I9"/>
<keyword evidence="9" id="KW-1015">Disulfide bond</keyword>
<keyword evidence="16" id="KW-1185">Reference proteome</keyword>
<proteinExistence type="inferred from homology"/>
<dbReference type="InterPro" id="IPR003599">
    <property type="entry name" value="Ig_sub"/>
</dbReference>
<evidence type="ECO:0000256" key="7">
    <source>
        <dbReference type="ARBA" id="ARBA00022989"/>
    </source>
</evidence>
<dbReference type="SUPFAM" id="SSF48726">
    <property type="entry name" value="Immunoglobulin"/>
    <property type="match status" value="6"/>
</dbReference>
<evidence type="ECO:0000256" key="1">
    <source>
        <dbReference type="ARBA" id="ARBA00004479"/>
    </source>
</evidence>
<dbReference type="PANTHER" id="PTHR13771:SF9">
    <property type="entry name" value="INTERCELLULAR ADHESION MOLECULE 5"/>
    <property type="match status" value="1"/>
</dbReference>
<evidence type="ECO:0000259" key="14">
    <source>
        <dbReference type="PROSITE" id="PS50835"/>
    </source>
</evidence>
<dbReference type="Pfam" id="PF13927">
    <property type="entry name" value="Ig_3"/>
    <property type="match status" value="2"/>
</dbReference>
<feature type="domain" description="Ig-like" evidence="14">
    <location>
        <begin position="1"/>
        <end position="85"/>
    </location>
</feature>
<evidence type="ECO:0000256" key="9">
    <source>
        <dbReference type="ARBA" id="ARBA00023157"/>
    </source>
</evidence>
<dbReference type="Pfam" id="PF03921">
    <property type="entry name" value="ICAM_N"/>
    <property type="match status" value="1"/>
</dbReference>
<dbReference type="PANTHER" id="PTHR13771">
    <property type="entry name" value="INTERCELLULAR ADHESION MOLECULE"/>
    <property type="match status" value="1"/>
</dbReference>
<evidence type="ECO:0000256" key="13">
    <source>
        <dbReference type="SAM" id="Phobius"/>
    </source>
</evidence>
<dbReference type="PROSITE" id="PS50835">
    <property type="entry name" value="IG_LIKE"/>
    <property type="match status" value="5"/>
</dbReference>
<reference evidence="15" key="3">
    <citation type="submission" date="2025-08" db="UniProtKB">
        <authorList>
            <consortium name="Ensembl"/>
        </authorList>
    </citation>
    <scope>IDENTIFICATION</scope>
</reference>
<dbReference type="InterPro" id="IPR047012">
    <property type="entry name" value="ICAM_VCAM"/>
</dbReference>
<organism evidence="15 16">
    <name type="scientific">Esox lucius</name>
    <name type="common">Northern pike</name>
    <dbReference type="NCBI Taxonomy" id="8010"/>
    <lineage>
        <taxon>Eukaryota</taxon>
        <taxon>Metazoa</taxon>
        <taxon>Chordata</taxon>
        <taxon>Craniata</taxon>
        <taxon>Vertebrata</taxon>
        <taxon>Euteleostomi</taxon>
        <taxon>Actinopterygii</taxon>
        <taxon>Neopterygii</taxon>
        <taxon>Teleostei</taxon>
        <taxon>Protacanthopterygii</taxon>
        <taxon>Esociformes</taxon>
        <taxon>Esocidae</taxon>
        <taxon>Esox</taxon>
    </lineage>
</organism>
<dbReference type="Gene3D" id="2.60.40.10">
    <property type="entry name" value="Immunoglobulins"/>
    <property type="match status" value="7"/>
</dbReference>
<dbReference type="Bgee" id="ENSELUG00000026246">
    <property type="expression patterns" value="Expressed in spleen and 14 other cell types or tissues"/>
</dbReference>
<keyword evidence="6" id="KW-0130">Cell adhesion</keyword>
<dbReference type="InterPro" id="IPR003987">
    <property type="entry name" value="ICAM_VCAM_N"/>
</dbReference>
<feature type="transmembrane region" description="Helical" evidence="13">
    <location>
        <begin position="674"/>
        <end position="700"/>
    </location>
</feature>